<keyword evidence="3" id="KW-0274">FAD</keyword>
<accession>A0ABP9A1X0</accession>
<dbReference type="Proteomes" id="UP001501147">
    <property type="component" value="Unassembled WGS sequence"/>
</dbReference>
<keyword evidence="8" id="KW-1185">Reference proteome</keyword>
<reference evidence="8" key="1">
    <citation type="journal article" date="2019" name="Int. J. Syst. Evol. Microbiol.">
        <title>The Global Catalogue of Microorganisms (GCM) 10K type strain sequencing project: providing services to taxonomists for standard genome sequencing and annotation.</title>
        <authorList>
            <consortium name="The Broad Institute Genomics Platform"/>
            <consortium name="The Broad Institute Genome Sequencing Center for Infectious Disease"/>
            <person name="Wu L."/>
            <person name="Ma J."/>
        </authorList>
    </citation>
    <scope>NUCLEOTIDE SEQUENCE [LARGE SCALE GENOMIC DNA]</scope>
    <source>
        <strain evidence="8">JCM 18324</strain>
    </source>
</reference>
<evidence type="ECO:0000313" key="7">
    <source>
        <dbReference type="EMBL" id="GAA4770915.1"/>
    </source>
</evidence>
<dbReference type="InterPro" id="IPR050493">
    <property type="entry name" value="FAD-dep_Monooxygenase_BioMet"/>
</dbReference>
<dbReference type="SUPFAM" id="SSF54373">
    <property type="entry name" value="FAD-linked reductases, C-terminal domain"/>
    <property type="match status" value="1"/>
</dbReference>
<dbReference type="PANTHER" id="PTHR13789:SF318">
    <property type="entry name" value="GERANYLGERANYL DIPHOSPHATE REDUCTASE"/>
    <property type="match status" value="1"/>
</dbReference>
<dbReference type="InterPro" id="IPR036188">
    <property type="entry name" value="FAD/NAD-bd_sf"/>
</dbReference>
<sequence>MTEILVAGGGVGGLAAALGLARRGHRVTVLERREVFTETGAGIQLGPNAFAALTRLGVAGEVLDRAVRVDALRFMDGTTGEPVASMPVDGAYTARFGHPYAVVHRVDLHLPLLEACRRHPGVVLRGHQHVTGYTQRRGEVTALLADGGRLTGDALVGADGLHSAVRSRLVGDGAPRGAGHTVYRALVPMDEVPEGLRSPVVTLWAGPSWHIVHYPVAGGSHLNLAATREETPRRAPAGAPVLPGRVRAAFPGLRGAARPLLERARGWRAWALYDRAPVERWTDGRVALLGDAAHPMLQYAAQGACQALEDAVALGEALGDRPVDVERRLRRYAAERRARTARVQWVSRELGRRLYHAAGRARRERNAMLGALSPREMYDAVAWLHGGAGVPARAGAAAGG</sequence>
<dbReference type="Gene3D" id="3.50.50.60">
    <property type="entry name" value="FAD/NAD(P)-binding domain"/>
    <property type="match status" value="1"/>
</dbReference>
<dbReference type="Pfam" id="PF01494">
    <property type="entry name" value="FAD_binding_3"/>
    <property type="match status" value="1"/>
</dbReference>
<dbReference type="PANTHER" id="PTHR13789">
    <property type="entry name" value="MONOOXYGENASE"/>
    <property type="match status" value="1"/>
</dbReference>
<name>A0ABP9A1X0_9ACTN</name>
<feature type="domain" description="FAD-binding" evidence="6">
    <location>
        <begin position="2"/>
        <end position="343"/>
    </location>
</feature>
<dbReference type="PRINTS" id="PR00420">
    <property type="entry name" value="RNGMNOXGNASE"/>
</dbReference>
<keyword evidence="4" id="KW-0560">Oxidoreductase</keyword>
<proteinExistence type="predicted"/>
<keyword evidence="2" id="KW-0285">Flavoprotein</keyword>
<evidence type="ECO:0000256" key="1">
    <source>
        <dbReference type="ARBA" id="ARBA00001974"/>
    </source>
</evidence>
<dbReference type="EMBL" id="BAABJV010000003">
    <property type="protein sequence ID" value="GAA4770915.1"/>
    <property type="molecule type" value="Genomic_DNA"/>
</dbReference>
<evidence type="ECO:0000256" key="3">
    <source>
        <dbReference type="ARBA" id="ARBA00022827"/>
    </source>
</evidence>
<evidence type="ECO:0000256" key="5">
    <source>
        <dbReference type="ARBA" id="ARBA00023033"/>
    </source>
</evidence>
<evidence type="ECO:0000256" key="4">
    <source>
        <dbReference type="ARBA" id="ARBA00023002"/>
    </source>
</evidence>
<dbReference type="RefSeq" id="WP_345611711.1">
    <property type="nucleotide sequence ID" value="NZ_BAABJV010000003.1"/>
</dbReference>
<gene>
    <name evidence="7" type="ORF">GCM10023329_17580</name>
</gene>
<dbReference type="SUPFAM" id="SSF51905">
    <property type="entry name" value="FAD/NAD(P)-binding domain"/>
    <property type="match status" value="1"/>
</dbReference>
<organism evidence="7 8">
    <name type="scientific">Streptomyces sanyensis</name>
    <dbReference type="NCBI Taxonomy" id="568869"/>
    <lineage>
        <taxon>Bacteria</taxon>
        <taxon>Bacillati</taxon>
        <taxon>Actinomycetota</taxon>
        <taxon>Actinomycetes</taxon>
        <taxon>Kitasatosporales</taxon>
        <taxon>Streptomycetaceae</taxon>
        <taxon>Streptomyces</taxon>
    </lineage>
</organism>
<keyword evidence="5 7" id="KW-0503">Monooxygenase</keyword>
<evidence type="ECO:0000259" key="6">
    <source>
        <dbReference type="Pfam" id="PF01494"/>
    </source>
</evidence>
<protein>
    <submittedName>
        <fullName evidence="7">FAD-dependent monooxygenase</fullName>
    </submittedName>
</protein>
<evidence type="ECO:0000313" key="8">
    <source>
        <dbReference type="Proteomes" id="UP001501147"/>
    </source>
</evidence>
<comment type="caution">
    <text evidence="7">The sequence shown here is derived from an EMBL/GenBank/DDBJ whole genome shotgun (WGS) entry which is preliminary data.</text>
</comment>
<evidence type="ECO:0000256" key="2">
    <source>
        <dbReference type="ARBA" id="ARBA00022630"/>
    </source>
</evidence>
<comment type="cofactor">
    <cofactor evidence="1">
        <name>FAD</name>
        <dbReference type="ChEBI" id="CHEBI:57692"/>
    </cofactor>
</comment>
<dbReference type="InterPro" id="IPR002938">
    <property type="entry name" value="FAD-bd"/>
</dbReference>
<dbReference type="GO" id="GO:0004497">
    <property type="term" value="F:monooxygenase activity"/>
    <property type="evidence" value="ECO:0007669"/>
    <property type="project" value="UniProtKB-KW"/>
</dbReference>